<sequence length="331" mass="37837">MEFIQAPTDQTLIANSSIAKLMQKMSTNDGSNDNIIDKSNCFNIKLPIDVTANNIDLTVNTQNDYDIIEYIFDDSDDDIDILNITYPITIVLEDFTEIEVNSSSKFYSHSNTCKGENETDDDIECLDFLYPISASVFNKNNEIIQTVTLNTDKELNHFITLLNKDDLVSINFPVNVVLTDDALLSVNNLNELEDAINTHKNDCDEDDDFDYNDDDCDDCNIKDLTAVLTNCNGWTVDKLKRYNYNYDDAYNDYTFNFHTDGTITVYYANNTEEGTWTASGTGNNLTVIIDIPELPYCNNDWILHEISEYTETRIDFRVGDGDRMRYNNNCN</sequence>
<evidence type="ECO:0000313" key="2">
    <source>
        <dbReference type="Proteomes" id="UP001500954"/>
    </source>
</evidence>
<accession>A0ABP6YN93</accession>
<evidence type="ECO:0000313" key="1">
    <source>
        <dbReference type="EMBL" id="GAA3584127.1"/>
    </source>
</evidence>
<protein>
    <submittedName>
        <fullName evidence="1">Uncharacterized protein</fullName>
    </submittedName>
</protein>
<proteinExistence type="predicted"/>
<dbReference type="Proteomes" id="UP001500954">
    <property type="component" value="Unassembled WGS sequence"/>
</dbReference>
<comment type="caution">
    <text evidence="1">The sequence shown here is derived from an EMBL/GenBank/DDBJ whole genome shotgun (WGS) entry which is preliminary data.</text>
</comment>
<reference evidence="2" key="1">
    <citation type="journal article" date="2019" name="Int. J. Syst. Evol. Microbiol.">
        <title>The Global Catalogue of Microorganisms (GCM) 10K type strain sequencing project: providing services to taxonomists for standard genome sequencing and annotation.</title>
        <authorList>
            <consortium name="The Broad Institute Genomics Platform"/>
            <consortium name="The Broad Institute Genome Sequencing Center for Infectious Disease"/>
            <person name="Wu L."/>
            <person name="Ma J."/>
        </authorList>
    </citation>
    <scope>NUCLEOTIDE SEQUENCE [LARGE SCALE GENOMIC DNA]</scope>
    <source>
        <strain evidence="2">JCM 17111</strain>
    </source>
</reference>
<gene>
    <name evidence="1" type="ORF">GCM10022395_35260</name>
</gene>
<keyword evidence="2" id="KW-1185">Reference proteome</keyword>
<dbReference type="EMBL" id="BAABCY010000099">
    <property type="protein sequence ID" value="GAA3584127.1"/>
    <property type="molecule type" value="Genomic_DNA"/>
</dbReference>
<organism evidence="1 2">
    <name type="scientific">Snuella lapsa</name>
    <dbReference type="NCBI Taxonomy" id="870481"/>
    <lineage>
        <taxon>Bacteria</taxon>
        <taxon>Pseudomonadati</taxon>
        <taxon>Bacteroidota</taxon>
        <taxon>Flavobacteriia</taxon>
        <taxon>Flavobacteriales</taxon>
        <taxon>Flavobacteriaceae</taxon>
        <taxon>Snuella</taxon>
    </lineage>
</organism>
<name>A0ABP6YN93_9FLAO</name>